<dbReference type="AlphaFoldDB" id="A0A223S259"/>
<keyword evidence="6" id="KW-1185">Reference proteome</keyword>
<gene>
    <name evidence="5" type="ORF">CDO52_04900</name>
</gene>
<dbReference type="EMBL" id="CP022753">
    <property type="protein sequence ID" value="ASU82211.1"/>
    <property type="molecule type" value="Genomic_DNA"/>
</dbReference>
<evidence type="ECO:0000313" key="6">
    <source>
        <dbReference type="Proteomes" id="UP000215005"/>
    </source>
</evidence>
<accession>A0A223S259</accession>
<dbReference type="Proteomes" id="UP000215005">
    <property type="component" value="Chromosome"/>
</dbReference>
<dbReference type="KEGG" id="ngv:CDO52_04900"/>
<dbReference type="Pfam" id="PF16715">
    <property type="entry name" value="CDPS"/>
    <property type="match status" value="1"/>
</dbReference>
<dbReference type="Gene3D" id="3.40.50.11710">
    <property type="entry name" value="Cyclodipeptide synthase"/>
    <property type="match status" value="1"/>
</dbReference>
<evidence type="ECO:0000313" key="5">
    <source>
        <dbReference type="EMBL" id="ASU82211.1"/>
    </source>
</evidence>
<proteinExistence type="inferred from homology"/>
<protein>
    <recommendedName>
        <fullName evidence="3">Cyclodipeptide synthase</fullName>
    </recommendedName>
</protein>
<name>A0A223S259_9ACTN</name>
<dbReference type="InterPro" id="IPR030903">
    <property type="entry name" value="CDPS"/>
</dbReference>
<keyword evidence="2" id="KW-0808">Transferase</keyword>
<evidence type="ECO:0000256" key="1">
    <source>
        <dbReference type="ARBA" id="ARBA00006034"/>
    </source>
</evidence>
<evidence type="ECO:0000256" key="2">
    <source>
        <dbReference type="ARBA" id="ARBA00022679"/>
    </source>
</evidence>
<reference evidence="5 6" key="1">
    <citation type="submission" date="2017-08" db="EMBL/GenBank/DDBJ databases">
        <title>The complete genome sequence of Nocardiopsis gilva YIM 90087.</title>
        <authorList>
            <person name="Yin M."/>
            <person name="Tang S."/>
        </authorList>
    </citation>
    <scope>NUCLEOTIDE SEQUENCE [LARGE SCALE GENOMIC DNA]</scope>
    <source>
        <strain evidence="5 6">YIM 90087</strain>
    </source>
</reference>
<dbReference type="GO" id="GO:0016755">
    <property type="term" value="F:aminoacyltransferase activity"/>
    <property type="evidence" value="ECO:0007669"/>
    <property type="project" value="InterPro"/>
</dbReference>
<feature type="region of interest" description="Disordered" evidence="4">
    <location>
        <begin position="1"/>
        <end position="37"/>
    </location>
</feature>
<comment type="similarity">
    <text evidence="1">Belongs to the CDPS family.</text>
</comment>
<dbReference type="RefSeq" id="WP_017620324.1">
    <property type="nucleotide sequence ID" value="NZ_ANBG01000308.1"/>
</dbReference>
<organism evidence="5 6">
    <name type="scientific">Nocardiopsis gilva YIM 90087</name>
    <dbReference type="NCBI Taxonomy" id="1235441"/>
    <lineage>
        <taxon>Bacteria</taxon>
        <taxon>Bacillati</taxon>
        <taxon>Actinomycetota</taxon>
        <taxon>Actinomycetes</taxon>
        <taxon>Streptosporangiales</taxon>
        <taxon>Nocardiopsidaceae</taxon>
        <taxon>Nocardiopsis</taxon>
    </lineage>
</organism>
<sequence length="251" mass="27436">MSGTPETPGVIAPPRSGDAAPPARDTAEEGPRVRPLSPSCASAFDKGEHACLGISPFNGYFTTERITVLARWALDRFSTVHLYMPDGPSALTLEASGYPRRRASAKARRQANYLRNKMIRALDAVGAAEPQGMILDSGTLAGNRRYERLLGEAHALFDADAAFQEACLDAGRWILADRVESAELTTERMGIAARYLLAELPFFTHTPHIVGTASSVFCYHRPPDFVERLFQRRLPWGPQDGQGFVQLGPVP</sequence>
<evidence type="ECO:0000256" key="3">
    <source>
        <dbReference type="ARBA" id="ARBA00030771"/>
    </source>
</evidence>
<dbReference type="InterPro" id="IPR038622">
    <property type="entry name" value="CDPS_sf"/>
</dbReference>
<evidence type="ECO:0000256" key="4">
    <source>
        <dbReference type="SAM" id="MobiDB-lite"/>
    </source>
</evidence>
<dbReference type="NCBIfam" id="TIGR04539">
    <property type="entry name" value="tRNA_cyclodipep"/>
    <property type="match status" value="1"/>
</dbReference>